<dbReference type="AlphaFoldDB" id="A1TPI4"/>
<accession>A1TPI4</accession>
<sequence length="168" mass="18485">MMQQHSCARWGSLGLASVMLGLAMMPFFYLGIGAWQELSTVASATVFLAALVCLGFICLRLLPHGNPTWAGAPRLWWVEAAAWIILVYLGAMLTGMRLQTGFARFGSFALVWLVASAAMFPVVGCFFRRSVLVRRASAWRFSALATAVWLLIASNIATAFIFMPQRFV</sequence>
<dbReference type="OrthoDB" id="8815662at2"/>
<name>A1TPI4_PARC0</name>
<feature type="transmembrane region" description="Helical" evidence="1">
    <location>
        <begin position="139"/>
        <end position="163"/>
    </location>
</feature>
<gene>
    <name evidence="2" type="ordered locus">Aave_2294</name>
</gene>
<proteinExistence type="predicted"/>
<dbReference type="HOGENOM" id="CLU_1583005_0_0_4"/>
<evidence type="ECO:0000313" key="3">
    <source>
        <dbReference type="Proteomes" id="UP000002596"/>
    </source>
</evidence>
<feature type="transmembrane region" description="Helical" evidence="1">
    <location>
        <begin position="12"/>
        <end position="35"/>
    </location>
</feature>
<dbReference type="KEGG" id="aav:Aave_2294"/>
<keyword evidence="1" id="KW-1133">Transmembrane helix</keyword>
<feature type="transmembrane region" description="Helical" evidence="1">
    <location>
        <begin position="74"/>
        <end position="93"/>
    </location>
</feature>
<dbReference type="Proteomes" id="UP000002596">
    <property type="component" value="Chromosome"/>
</dbReference>
<feature type="transmembrane region" description="Helical" evidence="1">
    <location>
        <begin position="41"/>
        <end position="62"/>
    </location>
</feature>
<keyword evidence="1" id="KW-0812">Transmembrane</keyword>
<feature type="transmembrane region" description="Helical" evidence="1">
    <location>
        <begin position="105"/>
        <end position="127"/>
    </location>
</feature>
<evidence type="ECO:0008006" key="4">
    <source>
        <dbReference type="Google" id="ProtNLM"/>
    </source>
</evidence>
<reference evidence="2" key="1">
    <citation type="submission" date="2006-12" db="EMBL/GenBank/DDBJ databases">
        <title>Complete sequence of Acidovorax avenae subsp. citrulli AAC00-1.</title>
        <authorList>
            <consortium name="US DOE Joint Genome Institute"/>
            <person name="Copeland A."/>
            <person name="Lucas S."/>
            <person name="Lapidus A."/>
            <person name="Barry K."/>
            <person name="Detter J.C."/>
            <person name="Glavina del Rio T."/>
            <person name="Dalin E."/>
            <person name="Tice H."/>
            <person name="Pitluck S."/>
            <person name="Kiss H."/>
            <person name="Brettin T."/>
            <person name="Bruce D."/>
            <person name="Han C."/>
            <person name="Tapia R."/>
            <person name="Gilna P."/>
            <person name="Schmutz J."/>
            <person name="Larimer F."/>
            <person name="Land M."/>
            <person name="Hauser L."/>
            <person name="Kyrpides N."/>
            <person name="Kim E."/>
            <person name="Stahl D."/>
            <person name="Richardson P."/>
        </authorList>
    </citation>
    <scope>NUCLEOTIDE SEQUENCE</scope>
    <source>
        <strain evidence="2">AAC00-1</strain>
    </source>
</reference>
<evidence type="ECO:0000313" key="2">
    <source>
        <dbReference type="EMBL" id="ABM32872.1"/>
    </source>
</evidence>
<dbReference type="EMBL" id="CP000512">
    <property type="protein sequence ID" value="ABM32872.1"/>
    <property type="molecule type" value="Genomic_DNA"/>
</dbReference>
<organism evidence="2 3">
    <name type="scientific">Paracidovorax citrulli (strain AAC00-1)</name>
    <name type="common">Acidovorax citrulli</name>
    <dbReference type="NCBI Taxonomy" id="397945"/>
    <lineage>
        <taxon>Bacteria</taxon>
        <taxon>Pseudomonadati</taxon>
        <taxon>Pseudomonadota</taxon>
        <taxon>Betaproteobacteria</taxon>
        <taxon>Burkholderiales</taxon>
        <taxon>Comamonadaceae</taxon>
        <taxon>Paracidovorax</taxon>
    </lineage>
</organism>
<dbReference type="STRING" id="397945.Aave_2294"/>
<keyword evidence="1" id="KW-0472">Membrane</keyword>
<evidence type="ECO:0000256" key="1">
    <source>
        <dbReference type="SAM" id="Phobius"/>
    </source>
</evidence>
<protein>
    <recommendedName>
        <fullName evidence="4">Transmembrane protein</fullName>
    </recommendedName>
</protein>